<gene>
    <name evidence="1" type="primary">Ccdc171_3</name>
    <name evidence="1" type="ORF">ERIRUB_R14283</name>
</gene>
<proteinExistence type="predicted"/>
<protein>
    <submittedName>
        <fullName evidence="1">CC171 protein</fullName>
    </submittedName>
</protein>
<organism evidence="1 2">
    <name type="scientific">Erithacus rubecula</name>
    <name type="common">European robin</name>
    <dbReference type="NCBI Taxonomy" id="37610"/>
    <lineage>
        <taxon>Eukaryota</taxon>
        <taxon>Metazoa</taxon>
        <taxon>Chordata</taxon>
        <taxon>Craniata</taxon>
        <taxon>Vertebrata</taxon>
        <taxon>Euteleostomi</taxon>
        <taxon>Archelosauria</taxon>
        <taxon>Archosauria</taxon>
        <taxon>Dinosauria</taxon>
        <taxon>Saurischia</taxon>
        <taxon>Theropoda</taxon>
        <taxon>Coelurosauria</taxon>
        <taxon>Aves</taxon>
        <taxon>Neognathae</taxon>
        <taxon>Neoaves</taxon>
        <taxon>Telluraves</taxon>
        <taxon>Australaves</taxon>
        <taxon>Passeriformes</taxon>
        <taxon>Turdidae</taxon>
        <taxon>Erithacus</taxon>
    </lineage>
</organism>
<accession>A0A7K7GMA6</accession>
<reference evidence="1 2" key="1">
    <citation type="submission" date="2019-09" db="EMBL/GenBank/DDBJ databases">
        <title>Bird 10,000 Genomes (B10K) Project - Family phase.</title>
        <authorList>
            <person name="Zhang G."/>
        </authorList>
    </citation>
    <scope>NUCLEOTIDE SEQUENCE [LARGE SCALE GENOMIC DNA]</scope>
    <source>
        <strain evidence="1">OUT-0015</strain>
        <tissue evidence="1">Blood</tissue>
    </source>
</reference>
<dbReference type="AlphaFoldDB" id="A0A7K7GMA6"/>
<dbReference type="EMBL" id="VZSK01001376">
    <property type="protein sequence ID" value="NWY70653.1"/>
    <property type="molecule type" value="Genomic_DNA"/>
</dbReference>
<evidence type="ECO:0000313" key="1">
    <source>
        <dbReference type="EMBL" id="NWY70653.1"/>
    </source>
</evidence>
<dbReference type="Proteomes" id="UP000529965">
    <property type="component" value="Unassembled WGS sequence"/>
</dbReference>
<feature type="non-terminal residue" evidence="1">
    <location>
        <position position="298"/>
    </location>
</feature>
<dbReference type="InterPro" id="IPR038820">
    <property type="entry name" value="CCDC171"/>
</dbReference>
<sequence length="298" mass="34466">LEVLPWREFCELLRENVESLILNFHEANKKISHLEYICKHKTDTMNNLQQNQEDTFAKVSEQLKAQKHCWQKEKKCLEHHYSNLLAEIHTRAQEYEKTAQKSRQKVYCLEQICEKLARENNSMRNALSHSDKERSSLLAACALLSGAVCPLYSRLCTVSSQRDILQDQANLHGLVNQKIRSLLYALPTNMESNQDEERLRQRRAKELIYVFRRAVIAVLAANRLRALARYSYSLFVWTDGSRGSTRIQVCVGESKGRHHESSFEEKEVDCIEALGWLTSSNLYTAIISSFSELQDVLS</sequence>
<dbReference type="PANTHER" id="PTHR47899:SF1">
    <property type="entry name" value="COILED-COIL DOMAIN-CONTAINING PROTEIN 171"/>
    <property type="match status" value="1"/>
</dbReference>
<feature type="non-terminal residue" evidence="1">
    <location>
        <position position="1"/>
    </location>
</feature>
<name>A0A7K7GMA6_ERIRU</name>
<keyword evidence="2" id="KW-1185">Reference proteome</keyword>
<evidence type="ECO:0000313" key="2">
    <source>
        <dbReference type="Proteomes" id="UP000529965"/>
    </source>
</evidence>
<comment type="caution">
    <text evidence="1">The sequence shown here is derived from an EMBL/GenBank/DDBJ whole genome shotgun (WGS) entry which is preliminary data.</text>
</comment>
<dbReference type="PANTHER" id="PTHR47899">
    <property type="entry name" value="COILED-COIL DOMAIN-CONTAINING PROTEIN 171"/>
    <property type="match status" value="1"/>
</dbReference>